<dbReference type="Gene3D" id="3.30.565.10">
    <property type="entry name" value="Histidine kinase-like ATPase, C-terminal domain"/>
    <property type="match status" value="1"/>
</dbReference>
<dbReference type="InterPro" id="IPR004358">
    <property type="entry name" value="Sig_transdc_His_kin-like_C"/>
</dbReference>
<organism evidence="6">
    <name type="scientific">marine sediment metagenome</name>
    <dbReference type="NCBI Taxonomy" id="412755"/>
    <lineage>
        <taxon>unclassified sequences</taxon>
        <taxon>metagenomes</taxon>
        <taxon>ecological metagenomes</taxon>
    </lineage>
</organism>
<dbReference type="SUPFAM" id="SSF55874">
    <property type="entry name" value="ATPase domain of HSP90 chaperone/DNA topoisomerase II/histidine kinase"/>
    <property type="match status" value="1"/>
</dbReference>
<dbReference type="EMBL" id="BART01030287">
    <property type="protein sequence ID" value="GAH16048.1"/>
    <property type="molecule type" value="Genomic_DNA"/>
</dbReference>
<dbReference type="AlphaFoldDB" id="X1F5K0"/>
<dbReference type="GO" id="GO:0000155">
    <property type="term" value="F:phosphorelay sensor kinase activity"/>
    <property type="evidence" value="ECO:0007669"/>
    <property type="project" value="TreeGrafter"/>
</dbReference>
<name>X1F5K0_9ZZZZ</name>
<proteinExistence type="predicted"/>
<gene>
    <name evidence="6" type="ORF">S01H4_52929</name>
</gene>
<evidence type="ECO:0000256" key="3">
    <source>
        <dbReference type="ARBA" id="ARBA00022679"/>
    </source>
</evidence>
<dbReference type="InterPro" id="IPR036890">
    <property type="entry name" value="HATPase_C_sf"/>
</dbReference>
<evidence type="ECO:0000313" key="6">
    <source>
        <dbReference type="EMBL" id="GAH16048.1"/>
    </source>
</evidence>
<dbReference type="InterPro" id="IPR005467">
    <property type="entry name" value="His_kinase_dom"/>
</dbReference>
<evidence type="ECO:0000256" key="1">
    <source>
        <dbReference type="ARBA" id="ARBA00000085"/>
    </source>
</evidence>
<keyword evidence="3" id="KW-0808">Transferase</keyword>
<evidence type="ECO:0000256" key="4">
    <source>
        <dbReference type="ARBA" id="ARBA00022777"/>
    </source>
</evidence>
<comment type="caution">
    <text evidence="6">The sequence shown here is derived from an EMBL/GenBank/DDBJ whole genome shotgun (WGS) entry which is preliminary data.</text>
</comment>
<accession>X1F5K0</accession>
<dbReference type="EC" id="2.7.13.3" evidence="2"/>
<reference evidence="6" key="1">
    <citation type="journal article" date="2014" name="Front. Microbiol.">
        <title>High frequency of phylogenetically diverse reductive dehalogenase-homologous genes in deep subseafloor sedimentary metagenomes.</title>
        <authorList>
            <person name="Kawai M."/>
            <person name="Futagami T."/>
            <person name="Toyoda A."/>
            <person name="Takaki Y."/>
            <person name="Nishi S."/>
            <person name="Hori S."/>
            <person name="Arai W."/>
            <person name="Tsubouchi T."/>
            <person name="Morono Y."/>
            <person name="Uchiyama I."/>
            <person name="Ito T."/>
            <person name="Fujiyama A."/>
            <person name="Inagaki F."/>
            <person name="Takami H."/>
        </authorList>
    </citation>
    <scope>NUCLEOTIDE SEQUENCE</scope>
    <source>
        <strain evidence="6">Expedition CK06-06</strain>
    </source>
</reference>
<evidence type="ECO:0000256" key="2">
    <source>
        <dbReference type="ARBA" id="ARBA00012438"/>
    </source>
</evidence>
<dbReference type="InterPro" id="IPR003594">
    <property type="entry name" value="HATPase_dom"/>
</dbReference>
<keyword evidence="4" id="KW-0418">Kinase</keyword>
<dbReference type="GO" id="GO:0005886">
    <property type="term" value="C:plasma membrane"/>
    <property type="evidence" value="ECO:0007669"/>
    <property type="project" value="TreeGrafter"/>
</dbReference>
<dbReference type="PRINTS" id="PR00344">
    <property type="entry name" value="BCTRLSENSOR"/>
</dbReference>
<dbReference type="PANTHER" id="PTHR43047:SF72">
    <property type="entry name" value="OSMOSENSING HISTIDINE PROTEIN KINASE SLN1"/>
    <property type="match status" value="1"/>
</dbReference>
<evidence type="ECO:0000259" key="5">
    <source>
        <dbReference type="PROSITE" id="PS50109"/>
    </source>
</evidence>
<protein>
    <recommendedName>
        <fullName evidence="2">histidine kinase</fullName>
        <ecNumber evidence="2">2.7.13.3</ecNumber>
    </recommendedName>
</protein>
<dbReference type="PANTHER" id="PTHR43047">
    <property type="entry name" value="TWO-COMPONENT HISTIDINE PROTEIN KINASE"/>
    <property type="match status" value="1"/>
</dbReference>
<comment type="catalytic activity">
    <reaction evidence="1">
        <text>ATP + protein L-histidine = ADP + protein N-phospho-L-histidine.</text>
        <dbReference type="EC" id="2.7.13.3"/>
    </reaction>
</comment>
<sequence>HQEHVFEAFVQGETLSDRKKEGTGLGLTLTKRFVEATGGRIWMESEYGKGSTFIFTIPLAGEPLETSLGDEQSSYS</sequence>
<dbReference type="GO" id="GO:0009927">
    <property type="term" value="F:histidine phosphotransfer kinase activity"/>
    <property type="evidence" value="ECO:0007669"/>
    <property type="project" value="TreeGrafter"/>
</dbReference>
<feature type="non-terminal residue" evidence="6">
    <location>
        <position position="1"/>
    </location>
</feature>
<dbReference type="PROSITE" id="PS50109">
    <property type="entry name" value="HIS_KIN"/>
    <property type="match status" value="1"/>
</dbReference>
<feature type="domain" description="Histidine kinase" evidence="5">
    <location>
        <begin position="1"/>
        <end position="61"/>
    </location>
</feature>
<dbReference type="Pfam" id="PF02518">
    <property type="entry name" value="HATPase_c"/>
    <property type="match status" value="1"/>
</dbReference>